<dbReference type="InterPro" id="IPR025558">
    <property type="entry name" value="DUF4283"/>
</dbReference>
<dbReference type="PANTHER" id="PTHR31286">
    <property type="entry name" value="GLYCINE-RICH CELL WALL STRUCTURAL PROTEIN 1.8-LIKE"/>
    <property type="match status" value="1"/>
</dbReference>
<feature type="domain" description="DUF4283" evidence="1">
    <location>
        <begin position="144"/>
        <end position="223"/>
    </location>
</feature>
<reference evidence="2" key="1">
    <citation type="submission" date="2022-02" db="EMBL/GenBank/DDBJ databases">
        <authorList>
            <person name="Henning P.M."/>
            <person name="McCubbin A.G."/>
            <person name="Shore J.S."/>
        </authorList>
    </citation>
    <scope>NUCLEOTIDE SEQUENCE</scope>
    <source>
        <strain evidence="2">F60SS</strain>
        <tissue evidence="2">Leaves</tissue>
    </source>
</reference>
<dbReference type="OrthoDB" id="1751344at2759"/>
<dbReference type="PANTHER" id="PTHR31286:SF180">
    <property type="entry name" value="OS10G0362600 PROTEIN"/>
    <property type="match status" value="1"/>
</dbReference>
<dbReference type="AlphaFoldDB" id="A0A9Q0F6X5"/>
<comment type="caution">
    <text evidence="2">The sequence shown here is derived from an EMBL/GenBank/DDBJ whole genome shotgun (WGS) entry which is preliminary data.</text>
</comment>
<dbReference type="Proteomes" id="UP001141552">
    <property type="component" value="Unassembled WGS sequence"/>
</dbReference>
<keyword evidence="3" id="KW-1185">Reference proteome</keyword>
<dbReference type="EMBL" id="JAKUCV010006953">
    <property type="protein sequence ID" value="KAJ4825290.1"/>
    <property type="molecule type" value="Genomic_DNA"/>
</dbReference>
<evidence type="ECO:0000313" key="3">
    <source>
        <dbReference type="Proteomes" id="UP001141552"/>
    </source>
</evidence>
<dbReference type="Pfam" id="PF14111">
    <property type="entry name" value="DUF4283"/>
    <property type="match status" value="1"/>
</dbReference>
<accession>A0A9Q0F6X5</accession>
<sequence length="406" mass="44296">MASSSSILDSSGLLRERSSIVMDFSSIDGLIQARFQDHKSLKGKNVSGSVIVPCPAFENSTFPSVPAVAHKEARISRASKINLGIPASGKSSVISQPEVAAGTSSWSNIVQNKVVQPLEFVQPIFSDNIIQIPSHLLEIGRKKYSLCLIGQFMGSPPKLGLIQAMASRLWGRNSPVSAVSYSEGLYLFQFSDEDSLSRALCGGPWHIGGIPLLLRKWEAEIQPVDFSTSLIPVWVQLKKVPLELLTKEGLSYLASAIGEPSHMHQDCSKMLSTDRVSICVKVDFSKPLLDKLQVQLDDRTRTIDVSYSWNPQFCDKCNKWGHHAMACSIKCPSVQWVPKAVAEAHTTKLELPSNSLILSTTDTLPCQMKDVVPQTITQDVAFSASQFNSSVPSVMESAASVSAPYF</sequence>
<dbReference type="InterPro" id="IPR040256">
    <property type="entry name" value="At4g02000-like"/>
</dbReference>
<evidence type="ECO:0000259" key="1">
    <source>
        <dbReference type="Pfam" id="PF14111"/>
    </source>
</evidence>
<organism evidence="2 3">
    <name type="scientific">Turnera subulata</name>
    <dbReference type="NCBI Taxonomy" id="218843"/>
    <lineage>
        <taxon>Eukaryota</taxon>
        <taxon>Viridiplantae</taxon>
        <taxon>Streptophyta</taxon>
        <taxon>Embryophyta</taxon>
        <taxon>Tracheophyta</taxon>
        <taxon>Spermatophyta</taxon>
        <taxon>Magnoliopsida</taxon>
        <taxon>eudicotyledons</taxon>
        <taxon>Gunneridae</taxon>
        <taxon>Pentapetalae</taxon>
        <taxon>rosids</taxon>
        <taxon>fabids</taxon>
        <taxon>Malpighiales</taxon>
        <taxon>Passifloraceae</taxon>
        <taxon>Turnera</taxon>
    </lineage>
</organism>
<gene>
    <name evidence="2" type="ORF">Tsubulata_012515</name>
</gene>
<evidence type="ECO:0000313" key="2">
    <source>
        <dbReference type="EMBL" id="KAJ4825290.1"/>
    </source>
</evidence>
<name>A0A9Q0F6X5_9ROSI</name>
<proteinExistence type="predicted"/>
<reference evidence="2" key="2">
    <citation type="journal article" date="2023" name="Plants (Basel)">
        <title>Annotation of the Turnera subulata (Passifloraceae) Draft Genome Reveals the S-Locus Evolved after the Divergence of Turneroideae from Passifloroideae in a Stepwise Manner.</title>
        <authorList>
            <person name="Henning P.M."/>
            <person name="Roalson E.H."/>
            <person name="Mir W."/>
            <person name="McCubbin A.G."/>
            <person name="Shore J.S."/>
        </authorList>
    </citation>
    <scope>NUCLEOTIDE SEQUENCE</scope>
    <source>
        <strain evidence="2">F60SS</strain>
    </source>
</reference>
<protein>
    <recommendedName>
        <fullName evidence="1">DUF4283 domain-containing protein</fullName>
    </recommendedName>
</protein>